<keyword evidence="5" id="KW-0631">Potassium channel</keyword>
<feature type="non-terminal residue" evidence="12">
    <location>
        <position position="1"/>
    </location>
</feature>
<protein>
    <submittedName>
        <fullName evidence="12">Calcium-activated potassium channel subunit alpha-1</fullName>
    </submittedName>
</protein>
<dbReference type="GO" id="GO:0005267">
    <property type="term" value="F:potassium channel activity"/>
    <property type="evidence" value="ECO:0007669"/>
    <property type="project" value="UniProtKB-KW"/>
</dbReference>
<evidence type="ECO:0000256" key="10">
    <source>
        <dbReference type="ARBA" id="ARBA00023303"/>
    </source>
</evidence>
<accession>A0A7J6R298</accession>
<dbReference type="PANTHER" id="PTHR10027:SF10">
    <property type="entry name" value="SLOWPOKE 2, ISOFORM D"/>
    <property type="match status" value="1"/>
</dbReference>
<keyword evidence="10 12" id="KW-0407">Ion channel</keyword>
<evidence type="ECO:0000256" key="4">
    <source>
        <dbReference type="ARBA" id="ARBA00022692"/>
    </source>
</evidence>
<evidence type="ECO:0000256" key="6">
    <source>
        <dbReference type="ARBA" id="ARBA00022958"/>
    </source>
</evidence>
<evidence type="ECO:0000256" key="1">
    <source>
        <dbReference type="ARBA" id="ARBA00004141"/>
    </source>
</evidence>
<evidence type="ECO:0000256" key="7">
    <source>
        <dbReference type="ARBA" id="ARBA00022989"/>
    </source>
</evidence>
<reference evidence="12 13" key="1">
    <citation type="submission" date="2020-04" db="EMBL/GenBank/DDBJ databases">
        <title>Perkinsus olseni comparative genomics.</title>
        <authorList>
            <person name="Bogema D.R."/>
        </authorList>
    </citation>
    <scope>NUCLEOTIDE SEQUENCE [LARGE SCALE GENOMIC DNA]</scope>
    <source>
        <strain evidence="12">ATCC PRA-205</strain>
    </source>
</reference>
<proteinExistence type="predicted"/>
<organism evidence="12 13">
    <name type="scientific">Perkinsus olseni</name>
    <name type="common">Perkinsus atlanticus</name>
    <dbReference type="NCBI Taxonomy" id="32597"/>
    <lineage>
        <taxon>Eukaryota</taxon>
        <taxon>Sar</taxon>
        <taxon>Alveolata</taxon>
        <taxon>Perkinsozoa</taxon>
        <taxon>Perkinsea</taxon>
        <taxon>Perkinsida</taxon>
        <taxon>Perkinsidae</taxon>
        <taxon>Perkinsus</taxon>
    </lineage>
</organism>
<dbReference type="PANTHER" id="PTHR10027">
    <property type="entry name" value="CALCIUM-ACTIVATED POTASSIUM CHANNEL ALPHA CHAIN"/>
    <property type="match status" value="1"/>
</dbReference>
<evidence type="ECO:0000256" key="9">
    <source>
        <dbReference type="ARBA" id="ARBA00023136"/>
    </source>
</evidence>
<evidence type="ECO:0000256" key="11">
    <source>
        <dbReference type="SAM" id="MobiDB-lite"/>
    </source>
</evidence>
<keyword evidence="6" id="KW-0630">Potassium</keyword>
<dbReference type="AlphaFoldDB" id="A0A7J6R298"/>
<evidence type="ECO:0000313" key="12">
    <source>
        <dbReference type="EMBL" id="KAF4714703.1"/>
    </source>
</evidence>
<name>A0A7J6R298_PEROL</name>
<keyword evidence="4" id="KW-0812">Transmembrane</keyword>
<feature type="compositionally biased region" description="Polar residues" evidence="11">
    <location>
        <begin position="52"/>
        <end position="66"/>
    </location>
</feature>
<dbReference type="EMBL" id="JABANM010025368">
    <property type="protein sequence ID" value="KAF4714703.1"/>
    <property type="molecule type" value="Genomic_DNA"/>
</dbReference>
<keyword evidence="3" id="KW-0633">Potassium transport</keyword>
<evidence type="ECO:0000256" key="2">
    <source>
        <dbReference type="ARBA" id="ARBA00022448"/>
    </source>
</evidence>
<keyword evidence="8" id="KW-0406">Ion transport</keyword>
<dbReference type="InterPro" id="IPR047871">
    <property type="entry name" value="K_chnl_Slo-like"/>
</dbReference>
<evidence type="ECO:0000256" key="8">
    <source>
        <dbReference type="ARBA" id="ARBA00023065"/>
    </source>
</evidence>
<dbReference type="GO" id="GO:0016020">
    <property type="term" value="C:membrane"/>
    <property type="evidence" value="ECO:0007669"/>
    <property type="project" value="UniProtKB-SubCell"/>
</dbReference>
<comment type="subcellular location">
    <subcellularLocation>
        <location evidence="1">Membrane</location>
        <topology evidence="1">Multi-pass membrane protein</topology>
    </subcellularLocation>
</comment>
<sequence>IYMMNKRGGGNYRGIGSGHIVITGNPSAENLKAVLLEIFHPDHCVSDEPDKSNQSPETRQSSNTPLSLASRLSRWFPKAAGDWGDRTPDVVVLLPHNSRAEPAIRSWLKEKRQQDISSKVWVLKGSVFSALDMQQRCVAHRAKAFLILPPELMEISASGAIREDTENVVRCVSVRRHAWQSHIVVMLLLSEHKELITAAVLPSERIDAVRKATGVYNDSRVECVSDMLGCSPAGHHREELPNTGLHDHRV</sequence>
<comment type="caution">
    <text evidence="12">The sequence shown here is derived from an EMBL/GenBank/DDBJ whole genome shotgun (WGS) entry which is preliminary data.</text>
</comment>
<dbReference type="Proteomes" id="UP000574390">
    <property type="component" value="Unassembled WGS sequence"/>
</dbReference>
<keyword evidence="9" id="KW-0472">Membrane</keyword>
<feature type="region of interest" description="Disordered" evidence="11">
    <location>
        <begin position="45"/>
        <end position="66"/>
    </location>
</feature>
<evidence type="ECO:0000256" key="5">
    <source>
        <dbReference type="ARBA" id="ARBA00022826"/>
    </source>
</evidence>
<keyword evidence="7" id="KW-1133">Transmembrane helix</keyword>
<gene>
    <name evidence="12" type="primary">KCNMA1_2</name>
    <name evidence="12" type="ORF">FOZ62_007926</name>
</gene>
<evidence type="ECO:0000313" key="13">
    <source>
        <dbReference type="Proteomes" id="UP000574390"/>
    </source>
</evidence>
<evidence type="ECO:0000256" key="3">
    <source>
        <dbReference type="ARBA" id="ARBA00022538"/>
    </source>
</evidence>
<keyword evidence="2" id="KW-0813">Transport</keyword>